<protein>
    <submittedName>
        <fullName evidence="2">Uncharacterized protein</fullName>
    </submittedName>
</protein>
<comment type="caution">
    <text evidence="2">The sequence shown here is derived from an EMBL/GenBank/DDBJ whole genome shotgun (WGS) entry which is preliminary data.</text>
</comment>
<evidence type="ECO:0000313" key="3">
    <source>
        <dbReference type="Proteomes" id="UP001187415"/>
    </source>
</evidence>
<gene>
    <name evidence="2" type="ORF">Q5P01_009316</name>
</gene>
<keyword evidence="3" id="KW-1185">Reference proteome</keyword>
<dbReference type="AlphaFoldDB" id="A0AA88STH6"/>
<feature type="compositionally biased region" description="Gly residues" evidence="1">
    <location>
        <begin position="49"/>
        <end position="61"/>
    </location>
</feature>
<dbReference type="Proteomes" id="UP001187415">
    <property type="component" value="Unassembled WGS sequence"/>
</dbReference>
<feature type="region of interest" description="Disordered" evidence="1">
    <location>
        <begin position="25"/>
        <end position="85"/>
    </location>
</feature>
<sequence>MVHPGYDSCRTLDLGQNRLTACARLHRERRRRRRPRTEHNGRTRRPARGRGGGKLGRTFGGGERERDEPVCRRCSPGVDGRNSPLPAVTVRILPGLLQLLI</sequence>
<accession>A0AA88STH6</accession>
<feature type="compositionally biased region" description="Basic and acidic residues" evidence="1">
    <location>
        <begin position="62"/>
        <end position="71"/>
    </location>
</feature>
<organism evidence="2 3">
    <name type="scientific">Channa striata</name>
    <name type="common">Snakehead murrel</name>
    <name type="synonym">Ophicephalus striatus</name>
    <dbReference type="NCBI Taxonomy" id="64152"/>
    <lineage>
        <taxon>Eukaryota</taxon>
        <taxon>Metazoa</taxon>
        <taxon>Chordata</taxon>
        <taxon>Craniata</taxon>
        <taxon>Vertebrata</taxon>
        <taxon>Euteleostomi</taxon>
        <taxon>Actinopterygii</taxon>
        <taxon>Neopterygii</taxon>
        <taxon>Teleostei</taxon>
        <taxon>Neoteleostei</taxon>
        <taxon>Acanthomorphata</taxon>
        <taxon>Anabantaria</taxon>
        <taxon>Anabantiformes</taxon>
        <taxon>Channoidei</taxon>
        <taxon>Channidae</taxon>
        <taxon>Channa</taxon>
    </lineage>
</organism>
<dbReference type="EMBL" id="JAUPFM010000006">
    <property type="protein sequence ID" value="KAK2849482.1"/>
    <property type="molecule type" value="Genomic_DNA"/>
</dbReference>
<reference evidence="2" key="1">
    <citation type="submission" date="2023-07" db="EMBL/GenBank/DDBJ databases">
        <title>Chromosome-level Genome Assembly of Striped Snakehead (Channa striata).</title>
        <authorList>
            <person name="Liu H."/>
        </authorList>
    </citation>
    <scope>NUCLEOTIDE SEQUENCE</scope>
    <source>
        <strain evidence="2">Gz</strain>
        <tissue evidence="2">Muscle</tissue>
    </source>
</reference>
<proteinExistence type="predicted"/>
<evidence type="ECO:0000313" key="2">
    <source>
        <dbReference type="EMBL" id="KAK2849482.1"/>
    </source>
</evidence>
<feature type="compositionally biased region" description="Basic residues" evidence="1">
    <location>
        <begin position="25"/>
        <end position="48"/>
    </location>
</feature>
<evidence type="ECO:0000256" key="1">
    <source>
        <dbReference type="SAM" id="MobiDB-lite"/>
    </source>
</evidence>
<name>A0AA88STH6_CHASR</name>